<dbReference type="PIRSF" id="PIRSF000097">
    <property type="entry name" value="AKR"/>
    <property type="match status" value="1"/>
</dbReference>
<dbReference type="SUPFAM" id="SSF51430">
    <property type="entry name" value="NAD(P)-linked oxidoreductase"/>
    <property type="match status" value="1"/>
</dbReference>
<dbReference type="GO" id="GO:0016616">
    <property type="term" value="F:oxidoreductase activity, acting on the CH-OH group of donors, NAD or NADP as acceptor"/>
    <property type="evidence" value="ECO:0007669"/>
    <property type="project" value="UniProtKB-ARBA"/>
</dbReference>
<evidence type="ECO:0000256" key="1">
    <source>
        <dbReference type="ARBA" id="ARBA00007905"/>
    </source>
</evidence>
<dbReference type="InterPro" id="IPR018170">
    <property type="entry name" value="Aldo/ket_reductase_CS"/>
</dbReference>
<name>A0A0C3BGU8_SERVB</name>
<reference evidence="7 8" key="1">
    <citation type="submission" date="2014-04" db="EMBL/GenBank/DDBJ databases">
        <authorList>
            <consortium name="DOE Joint Genome Institute"/>
            <person name="Kuo A."/>
            <person name="Zuccaro A."/>
            <person name="Kohler A."/>
            <person name="Nagy L.G."/>
            <person name="Floudas D."/>
            <person name="Copeland A."/>
            <person name="Barry K.W."/>
            <person name="Cichocki N."/>
            <person name="Veneault-Fourrey C."/>
            <person name="LaButti K."/>
            <person name="Lindquist E.A."/>
            <person name="Lipzen A."/>
            <person name="Lundell T."/>
            <person name="Morin E."/>
            <person name="Murat C."/>
            <person name="Sun H."/>
            <person name="Tunlid A."/>
            <person name="Henrissat B."/>
            <person name="Grigoriev I.V."/>
            <person name="Hibbett D.S."/>
            <person name="Martin F."/>
            <person name="Nordberg H.P."/>
            <person name="Cantor M.N."/>
            <person name="Hua S.X."/>
        </authorList>
    </citation>
    <scope>NUCLEOTIDE SEQUENCE [LARGE SCALE GENOMIC DNA]</scope>
    <source>
        <strain evidence="7 8">MAFF 305830</strain>
    </source>
</reference>
<dbReference type="OrthoDB" id="5945798at2759"/>
<feature type="binding site" evidence="4">
    <location>
        <position position="108"/>
    </location>
    <ligand>
        <name>substrate</name>
    </ligand>
</feature>
<evidence type="ECO:0000259" key="6">
    <source>
        <dbReference type="Pfam" id="PF00248"/>
    </source>
</evidence>
<evidence type="ECO:0000256" key="5">
    <source>
        <dbReference type="PIRSR" id="PIRSR000097-3"/>
    </source>
</evidence>
<dbReference type="EMBL" id="KN824284">
    <property type="protein sequence ID" value="KIM30676.1"/>
    <property type="molecule type" value="Genomic_DNA"/>
</dbReference>
<keyword evidence="3" id="KW-0560">Oxidoreductase</keyword>
<evidence type="ECO:0000313" key="8">
    <source>
        <dbReference type="Proteomes" id="UP000054097"/>
    </source>
</evidence>
<evidence type="ECO:0000256" key="4">
    <source>
        <dbReference type="PIRSR" id="PIRSR000097-2"/>
    </source>
</evidence>
<protein>
    <recommendedName>
        <fullName evidence="6">NADP-dependent oxidoreductase domain-containing protein</fullName>
    </recommendedName>
</protein>
<dbReference type="InterPro" id="IPR023210">
    <property type="entry name" value="NADP_OxRdtase_dom"/>
</dbReference>
<proteinExistence type="inferred from homology"/>
<evidence type="ECO:0000256" key="3">
    <source>
        <dbReference type="ARBA" id="ARBA00023002"/>
    </source>
</evidence>
<dbReference type="STRING" id="933852.A0A0C3BGU8"/>
<dbReference type="PANTHER" id="PTHR43827">
    <property type="entry name" value="2,5-DIKETO-D-GLUCONIC ACID REDUCTASE"/>
    <property type="match status" value="1"/>
</dbReference>
<dbReference type="Gene3D" id="3.20.20.100">
    <property type="entry name" value="NADP-dependent oxidoreductase domain"/>
    <property type="match status" value="1"/>
</dbReference>
<feature type="site" description="Lowers pKa of active site Tyr" evidence="5">
    <location>
        <position position="77"/>
    </location>
</feature>
<feature type="domain" description="NADP-dependent oxidoreductase" evidence="6">
    <location>
        <begin position="19"/>
        <end position="271"/>
    </location>
</feature>
<dbReference type="Proteomes" id="UP000054097">
    <property type="component" value="Unassembled WGS sequence"/>
</dbReference>
<dbReference type="InterPro" id="IPR036812">
    <property type="entry name" value="NAD(P)_OxRdtase_dom_sf"/>
</dbReference>
<dbReference type="InterPro" id="IPR020471">
    <property type="entry name" value="AKR"/>
</dbReference>
<keyword evidence="2" id="KW-0521">NADP</keyword>
<dbReference type="PRINTS" id="PR00069">
    <property type="entry name" value="ALDKETRDTASE"/>
</dbReference>
<dbReference type="CDD" id="cd19071">
    <property type="entry name" value="AKR_AKR1-5-like"/>
    <property type="match status" value="1"/>
</dbReference>
<dbReference type="FunFam" id="3.20.20.100:FF:000002">
    <property type="entry name" value="2,5-diketo-D-gluconic acid reductase A"/>
    <property type="match status" value="1"/>
</dbReference>
<sequence>MTIDIPTITLNDGNKIPGIGMGCWMGSPGGHEEATRTTELALSLGYRHIDTVSNEEAVGKVIRESSVPRQDIFVTTKLAGRGHANVDEAFETSRRALGLDYIDLYLMHWPQAEDPSTGRTLQPDESPTFVETWLAMEKLKASGKVKSIGVSNFSIKNLEILLPKVTIVPAVNQIELHPCLPNSDLVNYCKEKGIVVTGYTPMGRPEAPFYTDPVFALLAKKYNVAVGQILLSWAVQRGTIPLPKSSNEVRAKQNITLVELSKEDMAEIDAFHKKPGMHRSLAYSNRGLVNSIFGWTFEQMGWNLGEGAYVTS</sequence>
<dbReference type="AlphaFoldDB" id="A0A0C3BGU8"/>
<accession>A0A0C3BGU8</accession>
<comment type="similarity">
    <text evidence="1">Belongs to the aldo/keto reductase family.</text>
</comment>
<dbReference type="PROSITE" id="PS00062">
    <property type="entry name" value="ALDOKETO_REDUCTASE_2"/>
    <property type="match status" value="1"/>
</dbReference>
<dbReference type="HOGENOM" id="CLU_023205_0_0_1"/>
<organism evidence="7 8">
    <name type="scientific">Serendipita vermifera MAFF 305830</name>
    <dbReference type="NCBI Taxonomy" id="933852"/>
    <lineage>
        <taxon>Eukaryota</taxon>
        <taxon>Fungi</taxon>
        <taxon>Dikarya</taxon>
        <taxon>Basidiomycota</taxon>
        <taxon>Agaricomycotina</taxon>
        <taxon>Agaricomycetes</taxon>
        <taxon>Sebacinales</taxon>
        <taxon>Serendipitaceae</taxon>
        <taxon>Serendipita</taxon>
    </lineage>
</organism>
<gene>
    <name evidence="7" type="ORF">M408DRAFT_15573</name>
</gene>
<dbReference type="Pfam" id="PF00248">
    <property type="entry name" value="Aldo_ket_red"/>
    <property type="match status" value="1"/>
</dbReference>
<reference evidence="8" key="2">
    <citation type="submission" date="2015-01" db="EMBL/GenBank/DDBJ databases">
        <title>Evolutionary Origins and Diversification of the Mycorrhizal Mutualists.</title>
        <authorList>
            <consortium name="DOE Joint Genome Institute"/>
            <consortium name="Mycorrhizal Genomics Consortium"/>
            <person name="Kohler A."/>
            <person name="Kuo A."/>
            <person name="Nagy L.G."/>
            <person name="Floudas D."/>
            <person name="Copeland A."/>
            <person name="Barry K.W."/>
            <person name="Cichocki N."/>
            <person name="Veneault-Fourrey C."/>
            <person name="LaButti K."/>
            <person name="Lindquist E.A."/>
            <person name="Lipzen A."/>
            <person name="Lundell T."/>
            <person name="Morin E."/>
            <person name="Murat C."/>
            <person name="Riley R."/>
            <person name="Ohm R."/>
            <person name="Sun H."/>
            <person name="Tunlid A."/>
            <person name="Henrissat B."/>
            <person name="Grigoriev I.V."/>
            <person name="Hibbett D.S."/>
            <person name="Martin F."/>
        </authorList>
    </citation>
    <scope>NUCLEOTIDE SEQUENCE [LARGE SCALE GENOMIC DNA]</scope>
    <source>
        <strain evidence="8">MAFF 305830</strain>
    </source>
</reference>
<evidence type="ECO:0000313" key="7">
    <source>
        <dbReference type="EMBL" id="KIM30676.1"/>
    </source>
</evidence>
<dbReference type="PANTHER" id="PTHR43827:SF3">
    <property type="entry name" value="NADP-DEPENDENT OXIDOREDUCTASE DOMAIN-CONTAINING PROTEIN"/>
    <property type="match status" value="1"/>
</dbReference>
<keyword evidence="8" id="KW-1185">Reference proteome</keyword>
<evidence type="ECO:0000256" key="2">
    <source>
        <dbReference type="ARBA" id="ARBA00022857"/>
    </source>
</evidence>